<evidence type="ECO:0000256" key="7">
    <source>
        <dbReference type="HAMAP-Rule" id="MF_02065"/>
    </source>
</evidence>
<dbReference type="Proteomes" id="UP000474957">
    <property type="component" value="Unassembled WGS sequence"/>
</dbReference>
<sequence>MARHLAANGITLLIVALVVAIGMLEWGRGQFAGPGPLTEDTVVEVPSGANLSRVTDELTEVGAISHPLVFRIAARMQGADEELKLGCYALPARATMAEILERVTTARGSQACYQATFVVNNRGTRLRIRDAAGGTEIETVELDEGLQAVDAELDAGGSVQMRVSVAEGLTVRDILTGLAQVPYLSGDVAETPAEGMLAPDTYEFTREMERAQLVARMQTVQETRLAEAWESRGEDLPVDSPEELLTLASIVEKETGVAEERGLVAAVFANRLQQGMRLQTDPTIIYGITRGGEPMEREISRSDIDGVTERQLHGEVQYNTYQIDGLPPGPIANPGRASLMAAAAPDESPYLFFVADGTGGHAFAETLDEHNRNVANYRALNAGQ</sequence>
<dbReference type="Pfam" id="PF02618">
    <property type="entry name" value="YceG"/>
    <property type="match status" value="1"/>
</dbReference>
<keyword evidence="6 7" id="KW-0961">Cell wall biogenesis/degradation</keyword>
<dbReference type="GO" id="GO:0009252">
    <property type="term" value="P:peptidoglycan biosynthetic process"/>
    <property type="evidence" value="ECO:0007669"/>
    <property type="project" value="UniProtKB-UniRule"/>
</dbReference>
<keyword evidence="7" id="KW-0997">Cell inner membrane</keyword>
<dbReference type="GO" id="GO:0005886">
    <property type="term" value="C:plasma membrane"/>
    <property type="evidence" value="ECO:0007669"/>
    <property type="project" value="UniProtKB-SubCell"/>
</dbReference>
<comment type="catalytic activity">
    <reaction evidence="7">
        <text>a peptidoglycan chain = a peptidoglycan chain with N-acetyl-1,6-anhydromuramyl-[peptide] at the reducing end + a peptidoglycan chain with N-acetylglucosamine at the non-reducing end.</text>
        <dbReference type="EC" id="4.2.2.29"/>
    </reaction>
</comment>
<dbReference type="Gene3D" id="3.30.160.60">
    <property type="entry name" value="Classic Zinc Finger"/>
    <property type="match status" value="1"/>
</dbReference>
<keyword evidence="3 7" id="KW-1133">Transmembrane helix</keyword>
<keyword evidence="2 7" id="KW-0812">Transmembrane</keyword>
<evidence type="ECO:0000313" key="9">
    <source>
        <dbReference type="Proteomes" id="UP000474957"/>
    </source>
</evidence>
<dbReference type="PANTHER" id="PTHR30518:SF2">
    <property type="entry name" value="ENDOLYTIC MUREIN TRANSGLYCOSYLASE"/>
    <property type="match status" value="1"/>
</dbReference>
<dbReference type="GO" id="GO:0008932">
    <property type="term" value="F:lytic endotransglycosylase activity"/>
    <property type="evidence" value="ECO:0007669"/>
    <property type="project" value="UniProtKB-UniRule"/>
</dbReference>
<organism evidence="8 9">
    <name type="scientific">Halovulum marinum</name>
    <dbReference type="NCBI Taxonomy" id="2662447"/>
    <lineage>
        <taxon>Bacteria</taxon>
        <taxon>Pseudomonadati</taxon>
        <taxon>Pseudomonadota</taxon>
        <taxon>Alphaproteobacteria</taxon>
        <taxon>Rhodobacterales</taxon>
        <taxon>Paracoccaceae</taxon>
        <taxon>Halovulum</taxon>
    </lineage>
</organism>
<dbReference type="PANTHER" id="PTHR30518">
    <property type="entry name" value="ENDOLYTIC MUREIN TRANSGLYCOSYLASE"/>
    <property type="match status" value="1"/>
</dbReference>
<gene>
    <name evidence="7 8" type="primary">mltG</name>
    <name evidence="8" type="ORF">GE300_05060</name>
</gene>
<dbReference type="GO" id="GO:0071555">
    <property type="term" value="P:cell wall organization"/>
    <property type="evidence" value="ECO:0007669"/>
    <property type="project" value="UniProtKB-KW"/>
</dbReference>
<dbReference type="RefSeq" id="WP_154445457.1">
    <property type="nucleotide sequence ID" value="NZ_WIND01000002.1"/>
</dbReference>
<keyword evidence="5 7" id="KW-0456">Lyase</keyword>
<feature type="site" description="Important for catalytic activity" evidence="7">
    <location>
        <position position="254"/>
    </location>
</feature>
<dbReference type="InterPro" id="IPR003770">
    <property type="entry name" value="MLTG-like"/>
</dbReference>
<evidence type="ECO:0000256" key="6">
    <source>
        <dbReference type="ARBA" id="ARBA00023316"/>
    </source>
</evidence>
<proteinExistence type="inferred from homology"/>
<dbReference type="Gene3D" id="3.30.1490.480">
    <property type="entry name" value="Endolytic murein transglycosylase"/>
    <property type="match status" value="1"/>
</dbReference>
<dbReference type="EC" id="4.2.2.29" evidence="7"/>
<evidence type="ECO:0000256" key="1">
    <source>
        <dbReference type="ARBA" id="ARBA00022475"/>
    </source>
</evidence>
<keyword evidence="4 7" id="KW-0472">Membrane</keyword>
<evidence type="ECO:0000256" key="4">
    <source>
        <dbReference type="ARBA" id="ARBA00023136"/>
    </source>
</evidence>
<comment type="function">
    <text evidence="7">Functions as a peptidoglycan terminase that cleaves nascent peptidoglycan strands endolytically to terminate their elongation.</text>
</comment>
<dbReference type="EMBL" id="WIND01000002">
    <property type="protein sequence ID" value="MSU88994.1"/>
    <property type="molecule type" value="Genomic_DNA"/>
</dbReference>
<dbReference type="NCBIfam" id="TIGR00247">
    <property type="entry name" value="endolytic transglycosylase MltG"/>
    <property type="match status" value="1"/>
</dbReference>
<comment type="caution">
    <text evidence="8">The sequence shown here is derived from an EMBL/GenBank/DDBJ whole genome shotgun (WGS) entry which is preliminary data.</text>
</comment>
<comment type="similarity">
    <text evidence="7">Belongs to the transglycosylase MltG family.</text>
</comment>
<keyword evidence="1 7" id="KW-1003">Cell membrane</keyword>
<protein>
    <recommendedName>
        <fullName evidence="7">Endolytic murein transglycosylase</fullName>
        <ecNumber evidence="7">4.2.2.29</ecNumber>
    </recommendedName>
    <alternativeName>
        <fullName evidence="7">Peptidoglycan lytic transglycosylase</fullName>
    </alternativeName>
    <alternativeName>
        <fullName evidence="7">Peptidoglycan polymerization terminase</fullName>
    </alternativeName>
</protein>
<comment type="subcellular location">
    <subcellularLocation>
        <location evidence="7">Cell inner membrane</location>
        <topology evidence="7">Single-pass membrane protein</topology>
    </subcellularLocation>
</comment>
<evidence type="ECO:0000256" key="2">
    <source>
        <dbReference type="ARBA" id="ARBA00022692"/>
    </source>
</evidence>
<evidence type="ECO:0000256" key="3">
    <source>
        <dbReference type="ARBA" id="ARBA00022989"/>
    </source>
</evidence>
<evidence type="ECO:0000313" key="8">
    <source>
        <dbReference type="EMBL" id="MSU88994.1"/>
    </source>
</evidence>
<dbReference type="AlphaFoldDB" id="A0A6L5YZ64"/>
<evidence type="ECO:0000256" key="5">
    <source>
        <dbReference type="ARBA" id="ARBA00023239"/>
    </source>
</evidence>
<keyword evidence="9" id="KW-1185">Reference proteome</keyword>
<dbReference type="FunFam" id="3.30.160.60:FF:000242">
    <property type="entry name" value="Endolytic murein transglycosylase"/>
    <property type="match status" value="1"/>
</dbReference>
<accession>A0A6L5YZ64</accession>
<dbReference type="HAMAP" id="MF_02065">
    <property type="entry name" value="MltG"/>
    <property type="match status" value="1"/>
</dbReference>
<feature type="transmembrane region" description="Helical" evidence="7">
    <location>
        <begin position="6"/>
        <end position="24"/>
    </location>
</feature>
<reference evidence="8 9" key="1">
    <citation type="submission" date="2019-10" db="EMBL/GenBank/DDBJ databases">
        <title>Cognatihalovulum marinum gen. nov. sp. nov., a new member of the family Rhodobacteraceae isolated from deep seawater of the Northwest Indian Ocean.</title>
        <authorList>
            <person name="Ruan C."/>
            <person name="Wang J."/>
            <person name="Zheng X."/>
            <person name="Song L."/>
            <person name="Zhu Y."/>
            <person name="Huang Y."/>
            <person name="Lu Z."/>
            <person name="Du W."/>
            <person name="Huang L."/>
            <person name="Dai X."/>
        </authorList>
    </citation>
    <scope>NUCLEOTIDE SEQUENCE [LARGE SCALE GENOMIC DNA]</scope>
    <source>
        <strain evidence="8 9">2CG4</strain>
    </source>
</reference>
<dbReference type="CDD" id="cd08010">
    <property type="entry name" value="MltG_like"/>
    <property type="match status" value="1"/>
</dbReference>
<name>A0A6L5YZ64_9RHOB</name>